<comment type="cofactor">
    <cofactor evidence="1">
        <name>(R)-lipoate</name>
        <dbReference type="ChEBI" id="CHEBI:83088"/>
    </cofactor>
</comment>
<dbReference type="PANTHER" id="PTHR43178:SF5">
    <property type="entry name" value="LIPOAMIDE ACYLTRANSFERASE COMPONENT OF BRANCHED-CHAIN ALPHA-KETO ACID DEHYDROGENASE COMPLEX, MITOCHONDRIAL"/>
    <property type="match status" value="1"/>
</dbReference>
<sequence length="352" mass="38590">MAKTGSPLIDIDIQGEPDIEHENEPATEISLAENPNEGLPVQEQARVTETKATDAAQPNARREPIRALATPAVRSLIKEHNLKIEDVQGTGRDGRVLREDIHRHIKEREPTSSTHLTRTTGTSRQVALTPVQSQMFKVMTRSLSIPHFLYSCSTDMSRVTTMRKRLNIAGVDKITSFAIVVKAASMAIAEFEILNASLDTSEKPMLTYHTAHDFGIAVDTPSGLLVPVLRNVQELSIKDIAVQIRDISDRARNHKLVPTDLSGATFTLSNIGSIGGGVVSPVISAPQVAILGIGRSKIVPTFNDAGELCKREELIMSWSADHRVVDGAQCARCAERVRELLETPEIMLSRMR</sequence>
<evidence type="ECO:0000256" key="2">
    <source>
        <dbReference type="ARBA" id="ARBA00007317"/>
    </source>
</evidence>
<dbReference type="SUPFAM" id="SSF47005">
    <property type="entry name" value="Peripheral subunit-binding domain of 2-oxo acid dehydrogenase complex"/>
    <property type="match status" value="1"/>
</dbReference>
<dbReference type="GO" id="GO:0005739">
    <property type="term" value="C:mitochondrion"/>
    <property type="evidence" value="ECO:0007669"/>
    <property type="project" value="TreeGrafter"/>
</dbReference>
<evidence type="ECO:0000256" key="4">
    <source>
        <dbReference type="ARBA" id="ARBA00022823"/>
    </source>
</evidence>
<evidence type="ECO:0000256" key="5">
    <source>
        <dbReference type="ARBA" id="ARBA00023315"/>
    </source>
</evidence>
<dbReference type="GO" id="GO:0016407">
    <property type="term" value="F:acetyltransferase activity"/>
    <property type="evidence" value="ECO:0007669"/>
    <property type="project" value="TreeGrafter"/>
</dbReference>
<dbReference type="InterPro" id="IPR023213">
    <property type="entry name" value="CAT-like_dom_sf"/>
</dbReference>
<keyword evidence="9" id="KW-1185">Reference proteome</keyword>
<dbReference type="InterPro" id="IPR004167">
    <property type="entry name" value="PSBD"/>
</dbReference>
<feature type="domain" description="Peripheral subunit-binding (PSBD)" evidence="7">
    <location>
        <begin position="68"/>
        <end position="105"/>
    </location>
</feature>
<evidence type="ECO:0000313" key="9">
    <source>
        <dbReference type="Proteomes" id="UP000503462"/>
    </source>
</evidence>
<dbReference type="PROSITE" id="PS51826">
    <property type="entry name" value="PSBD"/>
    <property type="match status" value="1"/>
</dbReference>
<evidence type="ECO:0000313" key="8">
    <source>
        <dbReference type="EMBL" id="QIX02095.1"/>
    </source>
</evidence>
<dbReference type="OrthoDB" id="15567at2759"/>
<gene>
    <name evidence="8" type="ORF">AMS68_007612</name>
</gene>
<keyword evidence="4" id="KW-0450">Lipoyl</keyword>
<dbReference type="PANTHER" id="PTHR43178">
    <property type="entry name" value="DIHYDROLIPOAMIDE ACETYLTRANSFERASE COMPONENT OF PYRUVATE DEHYDROGENASE COMPLEX"/>
    <property type="match status" value="1"/>
</dbReference>
<dbReference type="Gene3D" id="3.30.559.10">
    <property type="entry name" value="Chloramphenicol acetyltransferase-like domain"/>
    <property type="match status" value="1"/>
</dbReference>
<feature type="region of interest" description="Disordered" evidence="6">
    <location>
        <begin position="1"/>
        <end position="25"/>
    </location>
</feature>
<evidence type="ECO:0000256" key="3">
    <source>
        <dbReference type="ARBA" id="ARBA00022679"/>
    </source>
</evidence>
<dbReference type="EMBL" id="CP051143">
    <property type="protein sequence ID" value="QIX02095.1"/>
    <property type="molecule type" value="Genomic_DNA"/>
</dbReference>
<accession>A0A6H0Y5B6</accession>
<dbReference type="AlphaFoldDB" id="A0A6H0Y5B6"/>
<name>A0A6H0Y5B6_9PEZI</name>
<dbReference type="InterPro" id="IPR036625">
    <property type="entry name" value="E3-bd_dom_sf"/>
</dbReference>
<evidence type="ECO:0000256" key="6">
    <source>
        <dbReference type="SAM" id="MobiDB-lite"/>
    </source>
</evidence>
<dbReference type="Pfam" id="PF02817">
    <property type="entry name" value="E3_binding"/>
    <property type="match status" value="1"/>
</dbReference>
<dbReference type="InterPro" id="IPR001078">
    <property type="entry name" value="2-oxoacid_DH_actylTfrase"/>
</dbReference>
<proteinExistence type="inferred from homology"/>
<reference evidence="8 9" key="1">
    <citation type="journal article" date="2016" name="Sci. Rep.">
        <title>Peltaster fructicola genome reveals evolution from an invasive phytopathogen to an ectophytic parasite.</title>
        <authorList>
            <person name="Xu C."/>
            <person name="Chen H."/>
            <person name="Gleason M.L."/>
            <person name="Xu J.R."/>
            <person name="Liu H."/>
            <person name="Zhang R."/>
            <person name="Sun G."/>
        </authorList>
    </citation>
    <scope>NUCLEOTIDE SEQUENCE [LARGE SCALE GENOMIC DNA]</scope>
    <source>
        <strain evidence="8 9">LNHT1506</strain>
    </source>
</reference>
<evidence type="ECO:0000259" key="7">
    <source>
        <dbReference type="PROSITE" id="PS51826"/>
    </source>
</evidence>
<dbReference type="Gene3D" id="4.10.320.10">
    <property type="entry name" value="E3-binding domain"/>
    <property type="match status" value="1"/>
</dbReference>
<dbReference type="InterPro" id="IPR050743">
    <property type="entry name" value="2-oxoacid_DH_E2_comp"/>
</dbReference>
<keyword evidence="5" id="KW-0012">Acyltransferase</keyword>
<protein>
    <recommendedName>
        <fullName evidence="7">Peripheral subunit-binding (PSBD) domain-containing protein</fullName>
    </recommendedName>
</protein>
<comment type="similarity">
    <text evidence="2">Belongs to the 2-oxoacid dehydrogenase family.</text>
</comment>
<dbReference type="FunFam" id="3.30.559.10:FF:000007">
    <property type="entry name" value="Dihydrolipoamide acetyltransferase component of pyruvate dehydrogenase complex"/>
    <property type="match status" value="1"/>
</dbReference>
<keyword evidence="3" id="KW-0808">Transferase</keyword>
<dbReference type="Proteomes" id="UP000503462">
    <property type="component" value="Chromosome 5"/>
</dbReference>
<dbReference type="GO" id="GO:0031405">
    <property type="term" value="F:lipoic acid binding"/>
    <property type="evidence" value="ECO:0007669"/>
    <property type="project" value="TreeGrafter"/>
</dbReference>
<dbReference type="Pfam" id="PF00198">
    <property type="entry name" value="2-oxoacid_dh"/>
    <property type="match status" value="1"/>
</dbReference>
<organism evidence="8 9">
    <name type="scientific">Peltaster fructicola</name>
    <dbReference type="NCBI Taxonomy" id="286661"/>
    <lineage>
        <taxon>Eukaryota</taxon>
        <taxon>Fungi</taxon>
        <taxon>Dikarya</taxon>
        <taxon>Ascomycota</taxon>
        <taxon>Pezizomycotina</taxon>
        <taxon>Dothideomycetes</taxon>
        <taxon>Dothideomycetes incertae sedis</taxon>
        <taxon>Peltaster</taxon>
    </lineage>
</organism>
<dbReference type="SUPFAM" id="SSF52777">
    <property type="entry name" value="CoA-dependent acyltransferases"/>
    <property type="match status" value="1"/>
</dbReference>
<evidence type="ECO:0000256" key="1">
    <source>
        <dbReference type="ARBA" id="ARBA00001938"/>
    </source>
</evidence>